<dbReference type="AlphaFoldDB" id="A0A6I6LG57"/>
<dbReference type="InterPro" id="IPR051450">
    <property type="entry name" value="Gfo/Idh/MocA_Oxidoreductases"/>
</dbReference>
<dbReference type="Gene3D" id="3.40.50.720">
    <property type="entry name" value="NAD(P)-binding Rossmann-like Domain"/>
    <property type="match status" value="1"/>
</dbReference>
<dbReference type="KEGG" id="slaa:EUU25_12155"/>
<dbReference type="Pfam" id="PF01408">
    <property type="entry name" value="GFO_IDH_MocA"/>
    <property type="match status" value="1"/>
</dbReference>
<evidence type="ECO:0000259" key="1">
    <source>
        <dbReference type="Pfam" id="PF01408"/>
    </source>
</evidence>
<gene>
    <name evidence="2" type="ORF">EUU25_12155</name>
</gene>
<dbReference type="EMBL" id="CP035733">
    <property type="protein sequence ID" value="QGY81303.1"/>
    <property type="molecule type" value="Genomic_DNA"/>
</dbReference>
<dbReference type="GO" id="GO:0000166">
    <property type="term" value="F:nucleotide binding"/>
    <property type="evidence" value="ECO:0007669"/>
    <property type="project" value="InterPro"/>
</dbReference>
<keyword evidence="3" id="KW-1185">Reference proteome</keyword>
<evidence type="ECO:0000313" key="3">
    <source>
        <dbReference type="Proteomes" id="UP000428803"/>
    </source>
</evidence>
<dbReference type="PANTHER" id="PTHR43377:SF1">
    <property type="entry name" value="BILIVERDIN REDUCTASE A"/>
    <property type="match status" value="1"/>
</dbReference>
<evidence type="ECO:0000313" key="2">
    <source>
        <dbReference type="EMBL" id="QGY81303.1"/>
    </source>
</evidence>
<dbReference type="PANTHER" id="PTHR43377">
    <property type="entry name" value="BILIVERDIN REDUCTASE A"/>
    <property type="match status" value="1"/>
</dbReference>
<reference evidence="3" key="1">
    <citation type="submission" date="2019-01" db="EMBL/GenBank/DDBJ databases">
        <title>Sphingorhabdus lacus sp.nov., isolated from an oligotrophic freshwater lake.</title>
        <authorList>
            <person name="Park M."/>
        </authorList>
    </citation>
    <scope>NUCLEOTIDE SEQUENCE [LARGE SCALE GENOMIC DNA]</scope>
    <source>
        <strain evidence="3">IMCC1753</strain>
    </source>
</reference>
<protein>
    <recommendedName>
        <fullName evidence="1">Gfo/Idh/MocA-like oxidoreductase N-terminal domain-containing protein</fullName>
    </recommendedName>
</protein>
<dbReference type="Gene3D" id="3.30.360.10">
    <property type="entry name" value="Dihydrodipicolinate Reductase, domain 2"/>
    <property type="match status" value="1"/>
</dbReference>
<dbReference type="RefSeq" id="WP_158901346.1">
    <property type="nucleotide sequence ID" value="NZ_CP035733.1"/>
</dbReference>
<dbReference type="InterPro" id="IPR036291">
    <property type="entry name" value="NAD(P)-bd_dom_sf"/>
</dbReference>
<dbReference type="Proteomes" id="UP000428803">
    <property type="component" value="Chromosome"/>
</dbReference>
<dbReference type="OrthoDB" id="9801056at2"/>
<dbReference type="CDD" id="cd02688">
    <property type="entry name" value="E_set"/>
    <property type="match status" value="1"/>
</dbReference>
<feature type="domain" description="Gfo/Idh/MocA-like oxidoreductase N-terminal" evidence="1">
    <location>
        <begin position="1"/>
        <end position="87"/>
    </location>
</feature>
<dbReference type="InterPro" id="IPR000683">
    <property type="entry name" value="Gfo/Idh/MocA-like_OxRdtase_N"/>
</dbReference>
<organism evidence="2 3">
    <name type="scientific">Sphingorhabdus lacus</name>
    <dbReference type="NCBI Taxonomy" id="392610"/>
    <lineage>
        <taxon>Bacteria</taxon>
        <taxon>Pseudomonadati</taxon>
        <taxon>Pseudomonadota</taxon>
        <taxon>Alphaproteobacteria</taxon>
        <taxon>Sphingomonadales</taxon>
        <taxon>Sphingomonadaceae</taxon>
        <taxon>Sphingorhabdus</taxon>
    </lineage>
</organism>
<dbReference type="SUPFAM" id="SSF51735">
    <property type="entry name" value="NAD(P)-binding Rossmann-fold domains"/>
    <property type="match status" value="1"/>
</dbReference>
<dbReference type="SUPFAM" id="SSF55347">
    <property type="entry name" value="Glyceraldehyde-3-phosphate dehydrogenase-like, C-terminal domain"/>
    <property type="match status" value="1"/>
</dbReference>
<proteinExistence type="predicted"/>
<sequence>MKIAVIGLGSMGRRRVRDLLHLGHDVIGVDVRADRRSDAQRHFGISTFETHLDIPSTIEAVVISTPPDCHAYFYEFCYANGLNFFSEANIFTPHVSWFVGKEKSGRVKGYPSGTWLFHPLVQQLRDKIVAIGTEQVNTISHRYGAFLPDWHSWEPYHEFYAGRSNSSAAREMVPFEIEILVHALGPVANLSALKCQSRDWRNPLDDSFFIALEFESGVAGTLSVELHQVSPVRETRVAMRDDTLVLQIGEGRLDHFNRSSGCQTTSRPTSYRGRWGFYFEDIYRKEIENWIGALNGDKYVKSWSDDRHLSDILYAAELSSLSGRRVSISEIADVYDGLSWIDSGGLPVAE</sequence>
<name>A0A6I6LG57_9SPHN</name>
<accession>A0A6I6LG57</accession>